<dbReference type="PANTHER" id="PTHR44360:SF1">
    <property type="entry name" value="DNAJ HOMOLOG SUBFAMILY B MEMBER 9"/>
    <property type="match status" value="1"/>
</dbReference>
<keyword evidence="4" id="KW-1185">Reference proteome</keyword>
<protein>
    <submittedName>
        <fullName evidence="3">DNA-J related domain-containing protein</fullName>
    </submittedName>
</protein>
<dbReference type="Pfam" id="PF00226">
    <property type="entry name" value="DnaJ"/>
    <property type="match status" value="1"/>
</dbReference>
<dbReference type="InterPro" id="IPR001623">
    <property type="entry name" value="DnaJ_domain"/>
</dbReference>
<evidence type="ECO:0000259" key="2">
    <source>
        <dbReference type="PROSITE" id="PS50076"/>
    </source>
</evidence>
<dbReference type="SMART" id="SM00271">
    <property type="entry name" value="DnaJ"/>
    <property type="match status" value="1"/>
</dbReference>
<dbReference type="InterPro" id="IPR021059">
    <property type="entry name" value="DnaJ-related_N"/>
</dbReference>
<organism evidence="3 4">
    <name type="scientific">Litoribacillus peritrichatus</name>
    <dbReference type="NCBI Taxonomy" id="718191"/>
    <lineage>
        <taxon>Bacteria</taxon>
        <taxon>Pseudomonadati</taxon>
        <taxon>Pseudomonadota</taxon>
        <taxon>Gammaproteobacteria</taxon>
        <taxon>Oceanospirillales</taxon>
        <taxon>Oceanospirillaceae</taxon>
        <taxon>Litoribacillus</taxon>
    </lineage>
</organism>
<dbReference type="Proteomes" id="UP001501565">
    <property type="component" value="Unassembled WGS sequence"/>
</dbReference>
<comment type="caution">
    <text evidence="3">The sequence shown here is derived from an EMBL/GenBank/DDBJ whole genome shotgun (WGS) entry which is preliminary data.</text>
</comment>
<name>A0ABP7MYQ2_9GAMM</name>
<evidence type="ECO:0000256" key="1">
    <source>
        <dbReference type="ARBA" id="ARBA00023186"/>
    </source>
</evidence>
<keyword evidence="1" id="KW-0143">Chaperone</keyword>
<dbReference type="PROSITE" id="PS50076">
    <property type="entry name" value="DNAJ_2"/>
    <property type="match status" value="1"/>
</dbReference>
<dbReference type="EMBL" id="BAABBN010000007">
    <property type="protein sequence ID" value="GAA3932773.1"/>
    <property type="molecule type" value="Genomic_DNA"/>
</dbReference>
<feature type="domain" description="J" evidence="2">
    <location>
        <begin position="149"/>
        <end position="204"/>
    </location>
</feature>
<dbReference type="RefSeq" id="WP_344799577.1">
    <property type="nucleotide sequence ID" value="NZ_BAABBN010000007.1"/>
</dbReference>
<dbReference type="Gene3D" id="1.10.287.110">
    <property type="entry name" value="DnaJ domain"/>
    <property type="match status" value="1"/>
</dbReference>
<proteinExistence type="predicted"/>
<evidence type="ECO:0000313" key="4">
    <source>
        <dbReference type="Proteomes" id="UP001501565"/>
    </source>
</evidence>
<evidence type="ECO:0000313" key="3">
    <source>
        <dbReference type="EMBL" id="GAA3932773.1"/>
    </source>
</evidence>
<dbReference type="CDD" id="cd06257">
    <property type="entry name" value="DnaJ"/>
    <property type="match status" value="1"/>
</dbReference>
<reference evidence="4" key="1">
    <citation type="journal article" date="2019" name="Int. J. Syst. Evol. Microbiol.">
        <title>The Global Catalogue of Microorganisms (GCM) 10K type strain sequencing project: providing services to taxonomists for standard genome sequencing and annotation.</title>
        <authorList>
            <consortium name="The Broad Institute Genomics Platform"/>
            <consortium name="The Broad Institute Genome Sequencing Center for Infectious Disease"/>
            <person name="Wu L."/>
            <person name="Ma J."/>
        </authorList>
    </citation>
    <scope>NUCLEOTIDE SEQUENCE [LARGE SCALE GENOMIC DNA]</scope>
    <source>
        <strain evidence="4">JCM 17551</strain>
    </source>
</reference>
<sequence length="204" mass="23541">MTNSASASQQYSEYQSAFVTVSETIVQILESEPGGISLYDLIKRLSHPPHSLLDEQALREPVSLFQTNFVVMNALYQLQAQSTTHNYVISSLKIQQFSKSVRATQDMVIDDALAKYYLDWANFNQTEEDVNQLLNSFWETMLVMDFRDEDLSTLEIQGATTMKAIKKQYRNLSQQHHPDKGGDPEKFIQIQQAYDRLSTQRRYQ</sequence>
<dbReference type="InterPro" id="IPR036869">
    <property type="entry name" value="J_dom_sf"/>
</dbReference>
<dbReference type="SUPFAM" id="SSF46565">
    <property type="entry name" value="Chaperone J-domain"/>
    <property type="match status" value="1"/>
</dbReference>
<dbReference type="PANTHER" id="PTHR44360">
    <property type="entry name" value="DNAJ HOMOLOG SUBFAMILY B MEMBER 9"/>
    <property type="match status" value="1"/>
</dbReference>
<dbReference type="InterPro" id="IPR051948">
    <property type="entry name" value="Hsp70_co-chaperone_J-domain"/>
</dbReference>
<accession>A0ABP7MYQ2</accession>
<gene>
    <name evidence="3" type="ORF">GCM10022277_32050</name>
</gene>
<dbReference type="Pfam" id="PF12339">
    <property type="entry name" value="DNAJ_related"/>
    <property type="match status" value="1"/>
</dbReference>